<feature type="transmembrane region" description="Helical" evidence="7">
    <location>
        <begin position="219"/>
        <end position="239"/>
    </location>
</feature>
<dbReference type="PANTHER" id="PTHR21347">
    <property type="entry name" value="CLEFT LIP AND PALATE ASSOCIATED TRANSMEMBRANE PROTEIN-RELATED"/>
    <property type="match status" value="1"/>
</dbReference>
<dbReference type="Proteomes" id="UP001189429">
    <property type="component" value="Unassembled WGS sequence"/>
</dbReference>
<dbReference type="InterPro" id="IPR008429">
    <property type="entry name" value="CLPTM1"/>
</dbReference>
<keyword evidence="3 7" id="KW-0812">Transmembrane</keyword>
<protein>
    <recommendedName>
        <fullName evidence="10">Cleft lip and palate transmembrane protein 1</fullName>
    </recommendedName>
</protein>
<comment type="subcellular location">
    <subcellularLocation>
        <location evidence="1">Membrane</location>
        <topology evidence="1">Multi-pass membrane protein</topology>
    </subcellularLocation>
</comment>
<accession>A0ABN9XP38</accession>
<feature type="transmembrane region" description="Helical" evidence="7">
    <location>
        <begin position="334"/>
        <end position="355"/>
    </location>
</feature>
<evidence type="ECO:0000256" key="5">
    <source>
        <dbReference type="ARBA" id="ARBA00023136"/>
    </source>
</evidence>
<evidence type="ECO:0000256" key="2">
    <source>
        <dbReference type="ARBA" id="ARBA00009310"/>
    </source>
</evidence>
<feature type="transmembrane region" description="Helical" evidence="7">
    <location>
        <begin position="281"/>
        <end position="299"/>
    </location>
</feature>
<name>A0ABN9XP38_9DINO</name>
<comment type="caution">
    <text evidence="8">The sequence shown here is derived from an EMBL/GenBank/DDBJ whole genome shotgun (WGS) entry which is preliminary data.</text>
</comment>
<evidence type="ECO:0000256" key="1">
    <source>
        <dbReference type="ARBA" id="ARBA00004141"/>
    </source>
</evidence>
<dbReference type="Pfam" id="PF05602">
    <property type="entry name" value="CLPTM1"/>
    <property type="match status" value="1"/>
</dbReference>
<proteinExistence type="inferred from homology"/>
<evidence type="ECO:0000313" key="9">
    <source>
        <dbReference type="Proteomes" id="UP001189429"/>
    </source>
</evidence>
<evidence type="ECO:0000256" key="7">
    <source>
        <dbReference type="SAM" id="Phobius"/>
    </source>
</evidence>
<evidence type="ECO:0000256" key="6">
    <source>
        <dbReference type="SAM" id="MobiDB-lite"/>
    </source>
</evidence>
<reference evidence="8" key="1">
    <citation type="submission" date="2023-10" db="EMBL/GenBank/DDBJ databases">
        <authorList>
            <person name="Chen Y."/>
            <person name="Shah S."/>
            <person name="Dougan E. K."/>
            <person name="Thang M."/>
            <person name="Chan C."/>
        </authorList>
    </citation>
    <scope>NUCLEOTIDE SEQUENCE [LARGE SCALE GENOMIC DNA]</scope>
</reference>
<evidence type="ECO:0000256" key="3">
    <source>
        <dbReference type="ARBA" id="ARBA00022692"/>
    </source>
</evidence>
<evidence type="ECO:0000313" key="8">
    <source>
        <dbReference type="EMBL" id="CAK0901057.1"/>
    </source>
</evidence>
<feature type="region of interest" description="Disordered" evidence="6">
    <location>
        <begin position="457"/>
        <end position="491"/>
    </location>
</feature>
<evidence type="ECO:0008006" key="10">
    <source>
        <dbReference type="Google" id="ProtNLM"/>
    </source>
</evidence>
<gene>
    <name evidence="8" type="ORF">PCOR1329_LOCUS78150</name>
</gene>
<dbReference type="PANTHER" id="PTHR21347:SF0">
    <property type="entry name" value="LIPID SCRAMBLASE CLPTM1L"/>
    <property type="match status" value="1"/>
</dbReference>
<keyword evidence="5 7" id="KW-0472">Membrane</keyword>
<keyword evidence="4 7" id="KW-1133">Transmembrane helix</keyword>
<sequence>MCASPPGGDARTENSYSTFVVSGAFWPYRSGNDRLQDDSTICSGWTSASEDIPDYQVIQQSLALVEKLRELRADDQAVNLLTADGEPTGRPTNLSATRLPYFKTKIEVRPVFDQTVYTRASLKSGPTKRFQAFPKLGVYQPYLYLSDFWLLEKDYLLLDSTLKGTAFNLTLTYSAASMLAYASQTQMTEQWAVKSEWGLTDTQRDSFMVKRLIIETNPYFLAFSACFILLHIVFQTLAFKNDIQFWRKNESMEGLSARTEIVSFVCRLVMTLYLLDSKEASRLVIFPVILDLVLGVWRLRKAVKLELKLSFPFISFGNQPGYENSGTSKYDDEATYYMLAMMAPAFLGYVVRSAIHGRHRSWYSFLVGSAAGGVYTFGFIMMTPQLYINYRLKSVERLPWRAMTYKAMNTFVDDISAFLIDMPMMHRVSCFRDDVIFFIYLYQRWTYRVDKTRPSQWVREEEPAADAVAPLGVDPPAAPRAPDQDPGVRCP</sequence>
<evidence type="ECO:0000256" key="4">
    <source>
        <dbReference type="ARBA" id="ARBA00022989"/>
    </source>
</evidence>
<comment type="similarity">
    <text evidence="2">Belongs to the CLPTM1 family.</text>
</comment>
<dbReference type="EMBL" id="CAUYUJ010020872">
    <property type="protein sequence ID" value="CAK0901057.1"/>
    <property type="molecule type" value="Genomic_DNA"/>
</dbReference>
<feature type="transmembrane region" description="Helical" evidence="7">
    <location>
        <begin position="361"/>
        <end position="383"/>
    </location>
</feature>
<organism evidence="8 9">
    <name type="scientific">Prorocentrum cordatum</name>
    <dbReference type="NCBI Taxonomy" id="2364126"/>
    <lineage>
        <taxon>Eukaryota</taxon>
        <taxon>Sar</taxon>
        <taxon>Alveolata</taxon>
        <taxon>Dinophyceae</taxon>
        <taxon>Prorocentrales</taxon>
        <taxon>Prorocentraceae</taxon>
        <taxon>Prorocentrum</taxon>
    </lineage>
</organism>
<keyword evidence="9" id="KW-1185">Reference proteome</keyword>